<reference evidence="3 4" key="1">
    <citation type="submission" date="2020-08" db="EMBL/GenBank/DDBJ databases">
        <title>Sequencing the genomes of 1000 actinobacteria strains.</title>
        <authorList>
            <person name="Klenk H.-P."/>
        </authorList>
    </citation>
    <scope>NUCLEOTIDE SEQUENCE [LARGE SCALE GENOMIC DNA]</scope>
    <source>
        <strain evidence="3 4">DSM 23694</strain>
    </source>
</reference>
<dbReference type="Proteomes" id="UP000523863">
    <property type="component" value="Unassembled WGS sequence"/>
</dbReference>
<protein>
    <submittedName>
        <fullName evidence="3">Uncharacterized protein</fullName>
    </submittedName>
</protein>
<accession>A0A7W8Y9U1</accession>
<feature type="transmembrane region" description="Helical" evidence="2">
    <location>
        <begin position="20"/>
        <end position="42"/>
    </location>
</feature>
<dbReference type="RefSeq" id="WP_183640681.1">
    <property type="nucleotide sequence ID" value="NZ_JACHBL010000001.1"/>
</dbReference>
<name>A0A7W8Y9U1_9MICC</name>
<proteinExistence type="predicted"/>
<dbReference type="AlphaFoldDB" id="A0A7W8Y9U1"/>
<keyword evidence="2" id="KW-0472">Membrane</keyword>
<evidence type="ECO:0000313" key="4">
    <source>
        <dbReference type="Proteomes" id="UP000523863"/>
    </source>
</evidence>
<organism evidence="3 4">
    <name type="scientific">Neomicrococcus lactis</name>
    <dbReference type="NCBI Taxonomy" id="732241"/>
    <lineage>
        <taxon>Bacteria</taxon>
        <taxon>Bacillati</taxon>
        <taxon>Actinomycetota</taxon>
        <taxon>Actinomycetes</taxon>
        <taxon>Micrococcales</taxon>
        <taxon>Micrococcaceae</taxon>
        <taxon>Neomicrococcus</taxon>
    </lineage>
</organism>
<feature type="region of interest" description="Disordered" evidence="1">
    <location>
        <begin position="52"/>
        <end position="76"/>
    </location>
</feature>
<comment type="caution">
    <text evidence="3">The sequence shown here is derived from an EMBL/GenBank/DDBJ whole genome shotgun (WGS) entry which is preliminary data.</text>
</comment>
<evidence type="ECO:0000256" key="1">
    <source>
        <dbReference type="SAM" id="MobiDB-lite"/>
    </source>
</evidence>
<keyword evidence="2" id="KW-1133">Transmembrane helix</keyword>
<keyword evidence="4" id="KW-1185">Reference proteome</keyword>
<sequence>MLNIVTAATAAAETESNESLAYLVGGGIFIFFMILLFVTLSFSRVGLRHDAHTQLPDPHKPVPHHHQDQVEKRDGH</sequence>
<gene>
    <name evidence="3" type="ORF">BKA12_000693</name>
</gene>
<evidence type="ECO:0000313" key="3">
    <source>
        <dbReference type="EMBL" id="MBB5597613.1"/>
    </source>
</evidence>
<evidence type="ECO:0000256" key="2">
    <source>
        <dbReference type="SAM" id="Phobius"/>
    </source>
</evidence>
<keyword evidence="2" id="KW-0812">Transmembrane</keyword>
<dbReference type="EMBL" id="JACHBL010000001">
    <property type="protein sequence ID" value="MBB5597613.1"/>
    <property type="molecule type" value="Genomic_DNA"/>
</dbReference>